<comment type="caution">
    <text evidence="3">Lacks conserved residue(s) required for the propagation of feature annotation.</text>
</comment>
<dbReference type="AlphaFoldDB" id="V4TDJ3"/>
<evidence type="ECO:0000256" key="3">
    <source>
        <dbReference type="HAMAP-Rule" id="MF_00187"/>
    </source>
</evidence>
<evidence type="ECO:0000313" key="4">
    <source>
        <dbReference type="EMBL" id="ESR24348.1"/>
    </source>
</evidence>
<dbReference type="Pfam" id="PF02634">
    <property type="entry name" value="FdhD-NarQ"/>
    <property type="match status" value="1"/>
</dbReference>
<dbReference type="HAMAP" id="MF_00187">
    <property type="entry name" value="FdhD"/>
    <property type="match status" value="1"/>
</dbReference>
<accession>V4TDJ3</accession>
<feature type="active site" description="Cysteine persulfide intermediate" evidence="3">
    <location>
        <position position="135"/>
    </location>
</feature>
<organism evidence="4 5">
    <name type="scientific">Lutibaculum baratangense AMV1</name>
    <dbReference type="NCBI Taxonomy" id="631454"/>
    <lineage>
        <taxon>Bacteria</taxon>
        <taxon>Pseudomonadati</taxon>
        <taxon>Pseudomonadota</taxon>
        <taxon>Alphaproteobacteria</taxon>
        <taxon>Hyphomicrobiales</taxon>
        <taxon>Tepidamorphaceae</taxon>
        <taxon>Lutibaculum</taxon>
    </lineage>
</organism>
<keyword evidence="4" id="KW-0560">Oxidoreductase</keyword>
<dbReference type="Gene3D" id="3.10.20.10">
    <property type="match status" value="1"/>
</dbReference>
<name>V4TDJ3_9HYPH</name>
<dbReference type="PANTHER" id="PTHR30592">
    <property type="entry name" value="FORMATE DEHYDROGENASE"/>
    <property type="match status" value="1"/>
</dbReference>
<evidence type="ECO:0000256" key="2">
    <source>
        <dbReference type="ARBA" id="ARBA00023150"/>
    </source>
</evidence>
<dbReference type="InterPro" id="IPR003786">
    <property type="entry name" value="FdhD"/>
</dbReference>
<dbReference type="EMBL" id="AWXZ01000034">
    <property type="protein sequence ID" value="ESR24348.1"/>
    <property type="molecule type" value="Genomic_DNA"/>
</dbReference>
<keyword evidence="5" id="KW-1185">Reference proteome</keyword>
<dbReference type="GO" id="GO:0006777">
    <property type="term" value="P:Mo-molybdopterin cofactor biosynthetic process"/>
    <property type="evidence" value="ECO:0007669"/>
    <property type="project" value="UniProtKB-UniRule"/>
</dbReference>
<dbReference type="STRING" id="631454.N177_2454"/>
<dbReference type="PIRSF" id="PIRSF015626">
    <property type="entry name" value="FdhD"/>
    <property type="match status" value="1"/>
</dbReference>
<comment type="function">
    <text evidence="3">Required for formate dehydrogenase (FDH) activity. Acts as a sulfur carrier protein that transfers sulfur from IscS to the molybdenum cofactor prior to its insertion into FDH.</text>
</comment>
<comment type="similarity">
    <text evidence="3">Belongs to the FdhD family.</text>
</comment>
<proteinExistence type="inferred from homology"/>
<dbReference type="GO" id="GO:0016783">
    <property type="term" value="F:sulfurtransferase activity"/>
    <property type="evidence" value="ECO:0007669"/>
    <property type="project" value="InterPro"/>
</dbReference>
<comment type="caution">
    <text evidence="4">The sequence shown here is derived from an EMBL/GenBank/DDBJ whole genome shotgun (WGS) entry which is preliminary data.</text>
</comment>
<dbReference type="GO" id="GO:0097163">
    <property type="term" value="F:sulfur carrier activity"/>
    <property type="evidence" value="ECO:0007669"/>
    <property type="project" value="UniProtKB-UniRule"/>
</dbReference>
<dbReference type="Gene3D" id="3.40.140.10">
    <property type="entry name" value="Cytidine Deaminase, domain 2"/>
    <property type="match status" value="1"/>
</dbReference>
<dbReference type="GO" id="GO:0016491">
    <property type="term" value="F:oxidoreductase activity"/>
    <property type="evidence" value="ECO:0007669"/>
    <property type="project" value="UniProtKB-KW"/>
</dbReference>
<evidence type="ECO:0000313" key="5">
    <source>
        <dbReference type="Proteomes" id="UP000017819"/>
    </source>
</evidence>
<reference evidence="4 5" key="1">
    <citation type="journal article" date="2014" name="Genome Announc.">
        <title>Draft Genome Sequence of Lutibaculum baratangense Strain AMV1T, Isolated from a Mud Volcano in Andamans, India.</title>
        <authorList>
            <person name="Singh A."/>
            <person name="Sreenivas A."/>
            <person name="Sathyanarayana Reddy G."/>
            <person name="Pinnaka A.K."/>
            <person name="Shivaji S."/>
        </authorList>
    </citation>
    <scope>NUCLEOTIDE SEQUENCE [LARGE SCALE GENOMIC DNA]</scope>
    <source>
        <strain evidence="4 5">AMV1</strain>
    </source>
</reference>
<sequence>MARRRRDASRMSAATALTVADERPVRLPATKAVVPRTAWRSGIRPGGDRAVPEETAIALTYNGATQAVMMATPDDLEDFAVGFSLTERLVTSPDDIESIEIIPLDDGIEARLWVSESCGARLAERRRTMAGPTGCGLCGVESLAEVLPVPRQVGSTARFSVWELMTAMAALGESQPLHQATRAVHAAGFWSPEAGLGIVREDLGRHNAMDKLVGAMARHRLPAAGGITVITSRVSVEIVQKAAVLGAPVLMAVSAPTALAIRTAEAAGITLVAVARDDGFEIFTRGDRISQ</sequence>
<keyword evidence="2 3" id="KW-0501">Molybdenum cofactor biosynthesis</keyword>
<protein>
    <recommendedName>
        <fullName evidence="3">Sulfur carrier protein FdhD</fullName>
    </recommendedName>
</protein>
<dbReference type="NCBIfam" id="TIGR00129">
    <property type="entry name" value="fdhD_narQ"/>
    <property type="match status" value="1"/>
</dbReference>
<gene>
    <name evidence="3" type="primary">fdhD</name>
    <name evidence="4" type="ORF">N177_2454</name>
</gene>
<dbReference type="Proteomes" id="UP000017819">
    <property type="component" value="Unassembled WGS sequence"/>
</dbReference>
<keyword evidence="1 3" id="KW-0963">Cytoplasm</keyword>
<dbReference type="eggNOG" id="COG1526">
    <property type="taxonomic scope" value="Bacteria"/>
</dbReference>
<dbReference type="PANTHER" id="PTHR30592:SF1">
    <property type="entry name" value="SULFUR CARRIER PROTEIN FDHD"/>
    <property type="match status" value="1"/>
</dbReference>
<dbReference type="GO" id="GO:0005737">
    <property type="term" value="C:cytoplasm"/>
    <property type="evidence" value="ECO:0007669"/>
    <property type="project" value="UniProtKB-SubCell"/>
</dbReference>
<evidence type="ECO:0000256" key="1">
    <source>
        <dbReference type="ARBA" id="ARBA00022490"/>
    </source>
</evidence>
<comment type="subcellular location">
    <subcellularLocation>
        <location evidence="3">Cytoplasm</location>
    </subcellularLocation>
</comment>
<dbReference type="InterPro" id="IPR016193">
    <property type="entry name" value="Cytidine_deaminase-like"/>
</dbReference>
<dbReference type="SUPFAM" id="SSF53927">
    <property type="entry name" value="Cytidine deaminase-like"/>
    <property type="match status" value="1"/>
</dbReference>
<dbReference type="PATRIC" id="fig|631454.5.peg.2423"/>